<feature type="transmembrane region" description="Helical" evidence="12">
    <location>
        <begin position="299"/>
        <end position="318"/>
    </location>
</feature>
<comment type="subunit">
    <text evidence="11">Component of the lipopolysaccharide transport and assembly complex. The LptBFG transporter is composed of two ATP-binding proteins (LptB) and two transmembrane proteins (LptF and LptG).</text>
</comment>
<dbReference type="GO" id="GO:0055085">
    <property type="term" value="P:transmembrane transport"/>
    <property type="evidence" value="ECO:0007669"/>
    <property type="project" value="InterPro"/>
</dbReference>
<evidence type="ECO:0000256" key="1">
    <source>
        <dbReference type="ARBA" id="ARBA00002265"/>
    </source>
</evidence>
<evidence type="ECO:0000256" key="6">
    <source>
        <dbReference type="ARBA" id="ARBA00022475"/>
    </source>
</evidence>
<keyword evidence="9 12" id="KW-1133">Transmembrane helix</keyword>
<keyword evidence="8 12" id="KW-0812">Transmembrane</keyword>
<feature type="transmembrane region" description="Helical" evidence="12">
    <location>
        <begin position="269"/>
        <end position="287"/>
    </location>
</feature>
<proteinExistence type="inferred from homology"/>
<dbReference type="OrthoDB" id="9778062at2"/>
<comment type="caution">
    <text evidence="13">The sequence shown here is derived from an EMBL/GenBank/DDBJ whole genome shotgun (WGS) entry which is preliminary data.</text>
</comment>
<dbReference type="InterPro" id="IPR005495">
    <property type="entry name" value="LptG/LptF_permease"/>
</dbReference>
<accession>A0A1E5IRU9</accession>
<organism evidence="13 14">
    <name type="scientific">Shewanella colwelliana</name>
    <name type="common">Alteromonas colwelliana</name>
    <dbReference type="NCBI Taxonomy" id="23"/>
    <lineage>
        <taxon>Bacteria</taxon>
        <taxon>Pseudomonadati</taxon>
        <taxon>Pseudomonadota</taxon>
        <taxon>Gammaproteobacteria</taxon>
        <taxon>Alteromonadales</taxon>
        <taxon>Shewanellaceae</taxon>
        <taxon>Shewanella</taxon>
    </lineage>
</organism>
<keyword evidence="10 12" id="KW-0472">Membrane</keyword>
<feature type="transmembrane region" description="Helical" evidence="12">
    <location>
        <begin position="97"/>
        <end position="120"/>
    </location>
</feature>
<gene>
    <name evidence="13" type="ORF">BEL05_10410</name>
</gene>
<evidence type="ECO:0000256" key="4">
    <source>
        <dbReference type="ARBA" id="ARBA00014213"/>
    </source>
</evidence>
<dbReference type="AlphaFoldDB" id="A0A1E5IRU9"/>
<dbReference type="NCBIfam" id="TIGR04407">
    <property type="entry name" value="LptF_YjgP"/>
    <property type="match status" value="1"/>
</dbReference>
<keyword evidence="6" id="KW-1003">Cell membrane</keyword>
<evidence type="ECO:0000313" key="14">
    <source>
        <dbReference type="Proteomes" id="UP000095230"/>
    </source>
</evidence>
<keyword evidence="7" id="KW-0997">Cell inner membrane</keyword>
<dbReference type="GO" id="GO:0043190">
    <property type="term" value="C:ATP-binding cassette (ABC) transporter complex"/>
    <property type="evidence" value="ECO:0007669"/>
    <property type="project" value="InterPro"/>
</dbReference>
<evidence type="ECO:0000256" key="3">
    <source>
        <dbReference type="ARBA" id="ARBA00007725"/>
    </source>
</evidence>
<dbReference type="Pfam" id="PF03739">
    <property type="entry name" value="LptF_LptG"/>
    <property type="match status" value="1"/>
</dbReference>
<evidence type="ECO:0000256" key="12">
    <source>
        <dbReference type="SAM" id="Phobius"/>
    </source>
</evidence>
<feature type="transmembrane region" description="Helical" evidence="12">
    <location>
        <begin position="56"/>
        <end position="76"/>
    </location>
</feature>
<evidence type="ECO:0000256" key="8">
    <source>
        <dbReference type="ARBA" id="ARBA00022692"/>
    </source>
</evidence>
<reference evidence="13 14" key="1">
    <citation type="submission" date="2016-07" db="EMBL/GenBank/DDBJ databases">
        <title>Whole-genome of two Shewanella species isolated from a digestive organ of sea cucumber Apostichopus japonicus Selenka 1867.</title>
        <authorList>
            <person name="Hong H.-H."/>
            <person name="Choi H."/>
            <person name="Cheon S."/>
            <person name="Oh J.-S."/>
            <person name="Lee H.-G."/>
            <person name="Park C."/>
        </authorList>
    </citation>
    <scope>NUCLEOTIDE SEQUENCE [LARGE SCALE GENOMIC DNA]</scope>
    <source>
        <strain evidence="13 14">CSB03KR</strain>
    </source>
</reference>
<name>A0A1E5IRU9_SHECO</name>
<dbReference type="EMBL" id="MCBT01000046">
    <property type="protein sequence ID" value="OEG72683.1"/>
    <property type="molecule type" value="Genomic_DNA"/>
</dbReference>
<sequence length="370" mass="41037">MIVFRYLIREVLKAQMAVLLVLLAIFISQHFVRVLADASDGEFPASLVMTLLGLNLPYLAVLVVPLSLFLGILVAHGRMYAESEMVVLHGVGVSEWYITRVTLLIAIANMIFTGFLSIYVTPWAEETQNRVLENAQSEAGIAALTQGRFQTSPNGRAVLFVERIGRDNQLDKVFVAQLPDPDDDAGQANIVVAKGGSVVEDDTGAQRLQLNEGTQYQSTPNQLDYQVVEFAGYQMEIKEQEVDERRRKLSALPIEQLMDTEGPGAVAEFHWRLAIPLAIPFMTLIAVPMARVNVRQGKFAKMFPAILLYLGYFGLMIAGRKALEDEVIPAYLGMWWIHLSALFLGILLLGKERPAGAKLTGFFKRKKVAA</sequence>
<evidence type="ECO:0000256" key="10">
    <source>
        <dbReference type="ARBA" id="ARBA00023136"/>
    </source>
</evidence>
<comment type="function">
    <text evidence="1">Part of the ABC transporter complex LptBFG involved in the translocation of lipopolysaccharide (LPS) from the inner membrane to the outer membrane.</text>
</comment>
<comment type="similarity">
    <text evidence="3">Belongs to the LptF/LptG family.</text>
</comment>
<evidence type="ECO:0000256" key="5">
    <source>
        <dbReference type="ARBA" id="ARBA00022448"/>
    </source>
</evidence>
<evidence type="ECO:0000256" key="11">
    <source>
        <dbReference type="ARBA" id="ARBA00026081"/>
    </source>
</evidence>
<dbReference type="PANTHER" id="PTHR33529">
    <property type="entry name" value="SLR0882 PROTEIN-RELATED"/>
    <property type="match status" value="1"/>
</dbReference>
<dbReference type="Proteomes" id="UP000095230">
    <property type="component" value="Unassembled WGS sequence"/>
</dbReference>
<protein>
    <recommendedName>
        <fullName evidence="4">Lipopolysaccharide export system permease protein LptF</fullName>
    </recommendedName>
</protein>
<evidence type="ECO:0000313" key="13">
    <source>
        <dbReference type="EMBL" id="OEG72683.1"/>
    </source>
</evidence>
<evidence type="ECO:0000256" key="9">
    <source>
        <dbReference type="ARBA" id="ARBA00022989"/>
    </source>
</evidence>
<evidence type="ECO:0000256" key="2">
    <source>
        <dbReference type="ARBA" id="ARBA00004429"/>
    </source>
</evidence>
<dbReference type="InterPro" id="IPR030922">
    <property type="entry name" value="LptF"/>
</dbReference>
<evidence type="ECO:0000256" key="7">
    <source>
        <dbReference type="ARBA" id="ARBA00022519"/>
    </source>
</evidence>
<dbReference type="RefSeq" id="WP_069671814.1">
    <property type="nucleotide sequence ID" value="NZ_MCBT01000046.1"/>
</dbReference>
<dbReference type="STRING" id="23.BEL05_10410"/>
<feature type="transmembrane region" description="Helical" evidence="12">
    <location>
        <begin position="330"/>
        <end position="349"/>
    </location>
</feature>
<dbReference type="GO" id="GO:0015920">
    <property type="term" value="P:lipopolysaccharide transport"/>
    <property type="evidence" value="ECO:0007669"/>
    <property type="project" value="TreeGrafter"/>
</dbReference>
<dbReference type="PANTHER" id="PTHR33529:SF7">
    <property type="entry name" value="LIPOPOLYSACCHARIDE EXPORT SYSTEM PERMEASE PROTEIN LPTF"/>
    <property type="match status" value="1"/>
</dbReference>
<keyword evidence="5" id="KW-0813">Transport</keyword>
<comment type="subcellular location">
    <subcellularLocation>
        <location evidence="2">Cell inner membrane</location>
        <topology evidence="2">Multi-pass membrane protein</topology>
    </subcellularLocation>
</comment>